<reference evidence="1 2" key="1">
    <citation type="submission" date="2017-01" db="EMBL/GenBank/DDBJ databases">
        <authorList>
            <person name="Mah S.A."/>
            <person name="Swanson W.J."/>
            <person name="Moy G.W."/>
            <person name="Vacquier V.D."/>
        </authorList>
    </citation>
    <scope>NUCLEOTIDE SEQUENCE [LARGE SCALE GENOMIC DNA]</scope>
</reference>
<evidence type="ECO:0000313" key="1">
    <source>
        <dbReference type="EMBL" id="AQT28768.1"/>
    </source>
</evidence>
<protein>
    <submittedName>
        <fullName evidence="1">Putative metal-dependent phosphohydrolase</fullName>
    </submittedName>
</protein>
<evidence type="ECO:0000313" key="2">
    <source>
        <dbReference type="Proteomes" id="UP000221250"/>
    </source>
</evidence>
<keyword evidence="2" id="KW-1185">Reference proteome</keyword>
<dbReference type="Proteomes" id="UP000221250">
    <property type="component" value="Segment"/>
</dbReference>
<keyword evidence="1" id="KW-0378">Hydrolase</keyword>
<sequence>MMHRRPQHMTFTEFQKHVDTFFDAAITTYGLENLWQYVCQNNTSCSGHNYHSTRHMREVTSIAFWLLLKDFDREVFGKDKDQNHAQDEVRAMLAACMIHDMDHSLGHQDDAWNINTAIDALVEYVKRYGDDSFGFVVHAGTGIAEIERNIRTTQFPYQSDWAPATIYQQCIRDADILYSMQDNACMAVLENLRTEMSVTYPKYAAMSRRQFLADRLPFIRSCEMFTPTGRSVMSYQIQSGHHERVMDAYIDNVESK</sequence>
<dbReference type="EMBL" id="KY448244">
    <property type="protein sequence ID" value="AQT28768.1"/>
    <property type="molecule type" value="Genomic_DNA"/>
</dbReference>
<dbReference type="SUPFAM" id="SSF109604">
    <property type="entry name" value="HD-domain/PDEase-like"/>
    <property type="match status" value="1"/>
</dbReference>
<dbReference type="GO" id="GO:0016787">
    <property type="term" value="F:hydrolase activity"/>
    <property type="evidence" value="ECO:0007669"/>
    <property type="project" value="UniProtKB-KW"/>
</dbReference>
<proteinExistence type="predicted"/>
<accession>A0A1S6L3L5</accession>
<dbReference type="Gene3D" id="1.10.3210.10">
    <property type="entry name" value="Hypothetical protein af1432"/>
    <property type="match status" value="1"/>
</dbReference>
<name>A0A1S6L3L5_9CAUD</name>
<organism evidence="1 2">
    <name type="scientific">Erwinia phage vB_EamM_Yoloswag</name>
    <dbReference type="NCBI Taxonomy" id="1958956"/>
    <lineage>
        <taxon>Viruses</taxon>
        <taxon>Duplodnaviria</taxon>
        <taxon>Heunggongvirae</taxon>
        <taxon>Uroviricota</taxon>
        <taxon>Caudoviricetes</taxon>
        <taxon>Yoloswagvirus</taxon>
        <taxon>Yoloswagvirus yoloswag</taxon>
    </lineage>
</organism>
<gene>
    <name evidence="1" type="ORF">YOLOSWAG_298</name>
</gene>